<evidence type="ECO:0000259" key="1">
    <source>
        <dbReference type="Pfam" id="PF13843"/>
    </source>
</evidence>
<gene>
    <name evidence="2" type="primary">PGBD4_1</name>
    <name evidence="2" type="ORF">g.9989</name>
</gene>
<reference evidence="2" key="2">
    <citation type="journal article" date="2015" name="Gigascience">
        <title>Reconstructing a comprehensive transcriptome assembly of a white-pupal translocated strain of the pest fruit fly Bactrocera cucurbitae.</title>
        <authorList>
            <person name="Sim S.B."/>
            <person name="Calla B."/>
            <person name="Hall B."/>
            <person name="DeRego T."/>
            <person name="Geib S.M."/>
        </authorList>
    </citation>
    <scope>NUCLEOTIDE SEQUENCE</scope>
</reference>
<feature type="domain" description="PiggyBac transposable element-derived protein" evidence="1">
    <location>
        <begin position="27"/>
        <end position="130"/>
    </location>
</feature>
<sequence>MRQLLYKSSTCRCTCKLEIVFGWNHEKNKACLPSEFKPSPQRLEHSSIFGYGENKTICSYVPKKNKAVVLLLTMPCDDTISGIKQKPNVILFYNETKGGVDVMDHMLRQYSTKRKTHRWPLALFYNILDI</sequence>
<organism evidence="2">
    <name type="scientific">Zeugodacus cucurbitae</name>
    <name type="common">Melon fruit fly</name>
    <name type="synonym">Bactrocera cucurbitae</name>
    <dbReference type="NCBI Taxonomy" id="28588"/>
    <lineage>
        <taxon>Eukaryota</taxon>
        <taxon>Metazoa</taxon>
        <taxon>Ecdysozoa</taxon>
        <taxon>Arthropoda</taxon>
        <taxon>Hexapoda</taxon>
        <taxon>Insecta</taxon>
        <taxon>Pterygota</taxon>
        <taxon>Neoptera</taxon>
        <taxon>Endopterygota</taxon>
        <taxon>Diptera</taxon>
        <taxon>Brachycera</taxon>
        <taxon>Muscomorpha</taxon>
        <taxon>Tephritoidea</taxon>
        <taxon>Tephritidae</taxon>
        <taxon>Zeugodacus</taxon>
        <taxon>Zeugodacus</taxon>
    </lineage>
</organism>
<evidence type="ECO:0000313" key="2">
    <source>
        <dbReference type="EMBL" id="JAD12887.1"/>
    </source>
</evidence>
<proteinExistence type="predicted"/>
<accession>A0A0A1XPM0</accession>
<dbReference type="Pfam" id="PF13843">
    <property type="entry name" value="DDE_Tnp_1_7"/>
    <property type="match status" value="1"/>
</dbReference>
<dbReference type="InterPro" id="IPR029526">
    <property type="entry name" value="PGBD"/>
</dbReference>
<protein>
    <submittedName>
        <fullName evidence="2">PiggyBac transposable element-derived protein 4</fullName>
    </submittedName>
</protein>
<name>A0A0A1XPM0_ZEUCU</name>
<reference evidence="2" key="1">
    <citation type="submission" date="2014-11" db="EMBL/GenBank/DDBJ databases">
        <authorList>
            <person name="Geib S."/>
        </authorList>
    </citation>
    <scope>NUCLEOTIDE SEQUENCE</scope>
</reference>
<dbReference type="AlphaFoldDB" id="A0A0A1XPM0"/>
<dbReference type="EMBL" id="GBXI01001405">
    <property type="protein sequence ID" value="JAD12887.1"/>
    <property type="molecule type" value="Transcribed_RNA"/>
</dbReference>